<evidence type="ECO:0000313" key="2">
    <source>
        <dbReference type="EMBL" id="GFH22090.1"/>
    </source>
</evidence>
<feature type="non-terminal residue" evidence="2">
    <location>
        <position position="272"/>
    </location>
</feature>
<accession>A0A699ZLW7</accession>
<dbReference type="AlphaFoldDB" id="A0A699ZLW7"/>
<dbReference type="Proteomes" id="UP000485058">
    <property type="component" value="Unassembled WGS sequence"/>
</dbReference>
<evidence type="ECO:0000313" key="3">
    <source>
        <dbReference type="Proteomes" id="UP000485058"/>
    </source>
</evidence>
<proteinExistence type="predicted"/>
<protein>
    <submittedName>
        <fullName evidence="2">EF-hand domain-containing protein</fullName>
    </submittedName>
</protein>
<reference evidence="2 3" key="1">
    <citation type="submission" date="2020-02" db="EMBL/GenBank/DDBJ databases">
        <title>Draft genome sequence of Haematococcus lacustris strain NIES-144.</title>
        <authorList>
            <person name="Morimoto D."/>
            <person name="Nakagawa S."/>
            <person name="Yoshida T."/>
            <person name="Sawayama S."/>
        </authorList>
    </citation>
    <scope>NUCLEOTIDE SEQUENCE [LARGE SCALE GENOMIC DNA]</scope>
    <source>
        <strain evidence="2 3">NIES-144</strain>
    </source>
</reference>
<organism evidence="2 3">
    <name type="scientific">Haematococcus lacustris</name>
    <name type="common">Green alga</name>
    <name type="synonym">Haematococcus pluvialis</name>
    <dbReference type="NCBI Taxonomy" id="44745"/>
    <lineage>
        <taxon>Eukaryota</taxon>
        <taxon>Viridiplantae</taxon>
        <taxon>Chlorophyta</taxon>
        <taxon>core chlorophytes</taxon>
        <taxon>Chlorophyceae</taxon>
        <taxon>CS clade</taxon>
        <taxon>Chlamydomonadales</taxon>
        <taxon>Haematococcaceae</taxon>
        <taxon>Haematococcus</taxon>
    </lineage>
</organism>
<feature type="compositionally biased region" description="Low complexity" evidence="1">
    <location>
        <begin position="253"/>
        <end position="272"/>
    </location>
</feature>
<feature type="non-terminal residue" evidence="2">
    <location>
        <position position="1"/>
    </location>
</feature>
<feature type="region of interest" description="Disordered" evidence="1">
    <location>
        <begin position="238"/>
        <end position="272"/>
    </location>
</feature>
<sequence>LVAAKAAAAEAQQEAAELRTQVRRLEPLLEWEHQARQELDGLRTGYTSTKALLQLAVSERDALLRENDKIILYYKKELRRFRREQRRNAWRLAKKLQSVQQQLSLVQRDRERLVEAVSYTKGQAVSMVSMVQGVNDRFSRMSRASSLVAAASDVFGGPDIGAIESSLQSLVMTVNKVQEITQEAEEHHFLMEEKVTAAAAADAVADDLVDAVLAGGDPDAVLSATAAAAAAAQEALEVDGLVPGNDDDDNYIAEAEPGPEDPAAGVEPEVSP</sequence>
<dbReference type="EMBL" id="BLLF01001968">
    <property type="protein sequence ID" value="GFH22090.1"/>
    <property type="molecule type" value="Genomic_DNA"/>
</dbReference>
<comment type="caution">
    <text evidence="2">The sequence shown here is derived from an EMBL/GenBank/DDBJ whole genome shotgun (WGS) entry which is preliminary data.</text>
</comment>
<name>A0A699ZLW7_HAELA</name>
<gene>
    <name evidence="2" type="ORF">HaLaN_19501</name>
</gene>
<keyword evidence="3" id="KW-1185">Reference proteome</keyword>
<evidence type="ECO:0000256" key="1">
    <source>
        <dbReference type="SAM" id="MobiDB-lite"/>
    </source>
</evidence>